<comment type="caution">
    <text evidence="3">The sequence shown here is derived from an EMBL/GenBank/DDBJ whole genome shotgun (WGS) entry which is preliminary data.</text>
</comment>
<dbReference type="EMBL" id="JAENIO010000005">
    <property type="protein sequence ID" value="MBK1833142.1"/>
    <property type="molecule type" value="Genomic_DNA"/>
</dbReference>
<dbReference type="GO" id="GO:0016787">
    <property type="term" value="F:hydrolase activity"/>
    <property type="evidence" value="ECO:0007669"/>
    <property type="project" value="InterPro"/>
</dbReference>
<feature type="signal peptide" evidence="1">
    <location>
        <begin position="1"/>
        <end position="19"/>
    </location>
</feature>
<reference evidence="3" key="1">
    <citation type="submission" date="2021-01" db="EMBL/GenBank/DDBJ databases">
        <title>Modified the classification status of verrucomicrobia.</title>
        <authorList>
            <person name="Feng X."/>
        </authorList>
    </citation>
    <scope>NUCLEOTIDE SEQUENCE</scope>
    <source>
        <strain evidence="3">KCTC 12986</strain>
    </source>
</reference>
<name>A0A934RNY7_9BACT</name>
<dbReference type="Gene3D" id="2.60.120.560">
    <property type="entry name" value="Exo-inulinase, domain 1"/>
    <property type="match status" value="1"/>
</dbReference>
<dbReference type="RefSeq" id="WP_200390572.1">
    <property type="nucleotide sequence ID" value="NZ_JAENIO010000005.1"/>
</dbReference>
<evidence type="ECO:0000256" key="1">
    <source>
        <dbReference type="SAM" id="SignalP"/>
    </source>
</evidence>
<dbReference type="Pfam" id="PF06439">
    <property type="entry name" value="3keto-disac_hyd"/>
    <property type="match status" value="1"/>
</dbReference>
<keyword evidence="4" id="KW-1185">Reference proteome</keyword>
<dbReference type="AlphaFoldDB" id="A0A934RNY7"/>
<keyword evidence="1" id="KW-0732">Signal</keyword>
<accession>A0A934RNY7</accession>
<organism evidence="3 4">
    <name type="scientific">Roseibacillus ishigakijimensis</name>
    <dbReference type="NCBI Taxonomy" id="454146"/>
    <lineage>
        <taxon>Bacteria</taxon>
        <taxon>Pseudomonadati</taxon>
        <taxon>Verrucomicrobiota</taxon>
        <taxon>Verrucomicrobiia</taxon>
        <taxon>Verrucomicrobiales</taxon>
        <taxon>Verrucomicrobiaceae</taxon>
        <taxon>Roseibacillus</taxon>
    </lineage>
</organism>
<proteinExistence type="predicted"/>
<sequence length="247" mass="27663">MKNAIMGALALCGTMVAGAEEASGEWKSLFNGKDLTGWTPKFKGYELGENAKDTFRVEDGLLKVCYDNYEKWGSLFGHLFYEKELSHYKLRVEYRFVGEQVAEGPGWAWRNNGVMIHGQSAESMGKDQDFPNSIEVQLLGGRENGERPTANVCSPGTQIFYEGKVDKRHCINSQSKTFPGDQWVTLEIEAHGSEKIIHRVNGEVVFEYEHPQLDDGTLLEGGTISLQAESAPIEFRKIELLELPVPE</sequence>
<dbReference type="InterPro" id="IPR010496">
    <property type="entry name" value="AL/BT2_dom"/>
</dbReference>
<evidence type="ECO:0000313" key="3">
    <source>
        <dbReference type="EMBL" id="MBK1833142.1"/>
    </source>
</evidence>
<feature type="chain" id="PRO_5037066622" evidence="1">
    <location>
        <begin position="20"/>
        <end position="247"/>
    </location>
</feature>
<gene>
    <name evidence="3" type="ORF">JIN78_03630</name>
</gene>
<evidence type="ECO:0000313" key="4">
    <source>
        <dbReference type="Proteomes" id="UP000604083"/>
    </source>
</evidence>
<evidence type="ECO:0000259" key="2">
    <source>
        <dbReference type="Pfam" id="PF06439"/>
    </source>
</evidence>
<dbReference type="Proteomes" id="UP000604083">
    <property type="component" value="Unassembled WGS sequence"/>
</dbReference>
<feature type="domain" description="3-keto-alpha-glucoside-1,2-lyase/3-keto-2-hydroxy-glucal hydratase" evidence="2">
    <location>
        <begin position="25"/>
        <end position="240"/>
    </location>
</feature>
<protein>
    <submittedName>
        <fullName evidence="3">DUF1080 domain-containing protein</fullName>
    </submittedName>
</protein>